<proteinExistence type="predicted"/>
<organism evidence="3 4">
    <name type="scientific">Phenylobacterium terrae</name>
    <dbReference type="NCBI Taxonomy" id="2665495"/>
    <lineage>
        <taxon>Bacteria</taxon>
        <taxon>Pseudomonadati</taxon>
        <taxon>Pseudomonadota</taxon>
        <taxon>Alphaproteobacteria</taxon>
        <taxon>Caulobacterales</taxon>
        <taxon>Caulobacteraceae</taxon>
        <taxon>Phenylobacterium</taxon>
    </lineage>
</organism>
<dbReference type="Pfam" id="PF13622">
    <property type="entry name" value="4HBT_3"/>
    <property type="match status" value="1"/>
</dbReference>
<reference evidence="4" key="1">
    <citation type="journal article" date="2019" name="Int. J. Syst. Evol. Microbiol.">
        <title>The Global Catalogue of Microorganisms (GCM) 10K type strain sequencing project: providing services to taxonomists for standard genome sequencing and annotation.</title>
        <authorList>
            <consortium name="The Broad Institute Genomics Platform"/>
            <consortium name="The Broad Institute Genome Sequencing Center for Infectious Disease"/>
            <person name="Wu L."/>
            <person name="Ma J."/>
        </authorList>
    </citation>
    <scope>NUCLEOTIDE SEQUENCE [LARGE SCALE GENOMIC DNA]</scope>
    <source>
        <strain evidence="4">DFY28</strain>
    </source>
</reference>
<evidence type="ECO:0000259" key="2">
    <source>
        <dbReference type="Pfam" id="PF20789"/>
    </source>
</evidence>
<feature type="domain" description="Acyl-CoA thioesterase-like N-terminal HotDog" evidence="1">
    <location>
        <begin position="22"/>
        <end position="102"/>
    </location>
</feature>
<dbReference type="Gene3D" id="2.40.160.210">
    <property type="entry name" value="Acyl-CoA thioesterase, double hotdog domain"/>
    <property type="match status" value="1"/>
</dbReference>
<dbReference type="InterPro" id="IPR049449">
    <property type="entry name" value="TesB_ACOT8-like_N"/>
</dbReference>
<dbReference type="EMBL" id="JBHUEY010000001">
    <property type="protein sequence ID" value="MFD1782458.1"/>
    <property type="molecule type" value="Genomic_DNA"/>
</dbReference>
<comment type="caution">
    <text evidence="3">The sequence shown here is derived from an EMBL/GenBank/DDBJ whole genome shotgun (WGS) entry which is preliminary data.</text>
</comment>
<gene>
    <name evidence="3" type="ORF">ACFSC0_03550</name>
</gene>
<protein>
    <submittedName>
        <fullName evidence="3">Acyl-CoA thioesterase</fullName>
    </submittedName>
</protein>
<evidence type="ECO:0000259" key="1">
    <source>
        <dbReference type="Pfam" id="PF13622"/>
    </source>
</evidence>
<dbReference type="Proteomes" id="UP001597237">
    <property type="component" value="Unassembled WGS sequence"/>
</dbReference>
<feature type="domain" description="Acyl-CoA thioesterase-like C-terminal" evidence="2">
    <location>
        <begin position="124"/>
        <end position="255"/>
    </location>
</feature>
<evidence type="ECO:0000313" key="4">
    <source>
        <dbReference type="Proteomes" id="UP001597237"/>
    </source>
</evidence>
<accession>A0ABW4MY29</accession>
<dbReference type="InterPro" id="IPR049450">
    <property type="entry name" value="ACOT8-like_C"/>
</dbReference>
<dbReference type="InterPro" id="IPR029069">
    <property type="entry name" value="HotDog_dom_sf"/>
</dbReference>
<evidence type="ECO:0000313" key="3">
    <source>
        <dbReference type="EMBL" id="MFD1782458.1"/>
    </source>
</evidence>
<keyword evidence="4" id="KW-1185">Reference proteome</keyword>
<dbReference type="SUPFAM" id="SSF54637">
    <property type="entry name" value="Thioesterase/thiol ester dehydrase-isomerase"/>
    <property type="match status" value="2"/>
</dbReference>
<sequence length="258" mass="26956">MSLRAALDGLAGDGGAFAIEAPEGWTQGRTLYGGMTAALCAEAARRSLADLPPLRSAQFAFTGAAAGRLRFEVGLIRQGRSSSFVAVDGFADAGPVARALFAYGAARESQVGHDAADAPRVAAPEDCPPFFEAPRGGFFQNFEMRLAAGARPMSPGAEPAFTVWVRHLDHAGVDPVVSLLALADSLPPAAMVAFPAPAPISTVTWSLDILQPVQAGEWRLLSSASEQAADGYSLQAMSLWSREGRRLAAGRQTVAIFA</sequence>
<dbReference type="Pfam" id="PF20789">
    <property type="entry name" value="4HBT_3C"/>
    <property type="match status" value="1"/>
</dbReference>
<name>A0ABW4MY29_9CAUL</name>
<dbReference type="RefSeq" id="WP_377280488.1">
    <property type="nucleotide sequence ID" value="NZ_JBHRSI010000001.1"/>
</dbReference>
<dbReference type="InterPro" id="IPR042171">
    <property type="entry name" value="Acyl-CoA_hotdog"/>
</dbReference>